<dbReference type="Pfam" id="PF00533">
    <property type="entry name" value="BRCT"/>
    <property type="match status" value="1"/>
</dbReference>
<keyword evidence="3 6" id="KW-0539">Nucleus</keyword>
<feature type="compositionally biased region" description="Acidic residues" evidence="7">
    <location>
        <begin position="845"/>
        <end position="866"/>
    </location>
</feature>
<dbReference type="Gene3D" id="3.40.50.1000">
    <property type="entry name" value="HAD superfamily/HAD-like"/>
    <property type="match status" value="1"/>
</dbReference>
<evidence type="ECO:0000256" key="3">
    <source>
        <dbReference type="ARBA" id="ARBA00023242"/>
    </source>
</evidence>
<dbReference type="EC" id="3.1.3.16" evidence="6"/>
<dbReference type="InterPro" id="IPR036412">
    <property type="entry name" value="HAD-like_sf"/>
</dbReference>
<evidence type="ECO:0000259" key="8">
    <source>
        <dbReference type="PROSITE" id="PS50172"/>
    </source>
</evidence>
<feature type="compositionally biased region" description="Polar residues" evidence="7">
    <location>
        <begin position="821"/>
        <end position="838"/>
    </location>
</feature>
<evidence type="ECO:0000256" key="6">
    <source>
        <dbReference type="RuleBase" id="RU366066"/>
    </source>
</evidence>
<evidence type="ECO:0000256" key="2">
    <source>
        <dbReference type="ARBA" id="ARBA00022801"/>
    </source>
</evidence>
<dbReference type="CDD" id="cd07521">
    <property type="entry name" value="HAD_FCP1-like"/>
    <property type="match status" value="1"/>
</dbReference>
<dbReference type="Pfam" id="PF03031">
    <property type="entry name" value="NIF"/>
    <property type="match status" value="1"/>
</dbReference>
<feature type="compositionally biased region" description="Acidic residues" evidence="7">
    <location>
        <begin position="733"/>
        <end position="745"/>
    </location>
</feature>
<proteinExistence type="predicted"/>
<dbReference type="InterPro" id="IPR039189">
    <property type="entry name" value="Fcp1"/>
</dbReference>
<accession>A0A3M7DMB0</accession>
<sequence length="885" mass="96966">MNGVQTRPHSIPMRIHTRHDLAYPITVTRLLRAEGDEVEENGVLFGYKYRAKVTVWDADLREDVQKDMDHFGDFSCEAEGTITTINVSEGQVLRGRTFVAEVEEPCKHEVQFGGMCANCGKDMNMVTYNKTVKDTSRATINTVHGHTALLVSQEEAGRADDEAKRRLLDTRKLSLVVDLDQTIIHATVDPTVGEWQQDEENPNHEAVKDVRKFQLVDEGPGGRGTWYYIKLRPGLKEFLQTISQYYELHIYTMATRAYAKEISNIVDPDHKLFADRILSRDENGSMNSKNLKRLFPVDTKMVVIIDDRGDVWSWSPNLVKVPAYDFFVGIGDINSSFLPKRPELEARPKQPKADKGDDKKGGSPSEPASSSPKTDASSVAAPSPASTAPSSPPANGEVSAVDRIVSMAGKEGDGSMEEKTQEQDKIVAEQMADRPLLQKQKILDAAEKETESSPAAEAATEMLSEDGVKKDETPNEHSKYRHNLLQDDDNELESLANGLRNIHKQYFEQYERDNVGLMSSRVNELKEGGNGAGKKRSIDELERIPDAAIIMSALKNQVLKGVNIVFSGVVPLGVNIHNCDIGIWAKSFGARVSENITKRTTHVVASPERRTAKVRSAAKKGGRIQIVNQNWLYACFSAWRRVDEEPYRIHTDAGVNGKAGDLPDEFKDGNDQVLSSSDEEAAVTESETDDTGTGTDTEKPNGHRGLEIDTELDDLQQYAPSSARKDSSPTATEQEENWGDIDDELKEFLGSDAEDISDTESVRTDSSASEGTRTPSSSQKKRKRDPSTSRSENGADGVAGESESEVEGSRLQKRKKEALGRTTSLTKVQSAAGSNSANPAVAVEEGGDSGGEDEDDDTWGGEDDLEAALAAEMSKPDEGEGGAGA</sequence>
<evidence type="ECO:0000313" key="11">
    <source>
        <dbReference type="Proteomes" id="UP000269276"/>
    </source>
</evidence>
<dbReference type="SMART" id="SM00577">
    <property type="entry name" value="CPDc"/>
    <property type="match status" value="1"/>
</dbReference>
<comment type="catalytic activity">
    <reaction evidence="5 6">
        <text>O-phospho-L-threonyl-[protein] + H2O = L-threonyl-[protein] + phosphate</text>
        <dbReference type="Rhea" id="RHEA:47004"/>
        <dbReference type="Rhea" id="RHEA-COMP:11060"/>
        <dbReference type="Rhea" id="RHEA-COMP:11605"/>
        <dbReference type="ChEBI" id="CHEBI:15377"/>
        <dbReference type="ChEBI" id="CHEBI:30013"/>
        <dbReference type="ChEBI" id="CHEBI:43474"/>
        <dbReference type="ChEBI" id="CHEBI:61977"/>
        <dbReference type="EC" id="3.1.3.16"/>
    </reaction>
</comment>
<dbReference type="PANTHER" id="PTHR23081">
    <property type="entry name" value="RNA POLYMERASE II CTD PHOSPHATASE"/>
    <property type="match status" value="1"/>
</dbReference>
<feature type="compositionally biased region" description="Polar residues" evidence="7">
    <location>
        <begin position="764"/>
        <end position="778"/>
    </location>
</feature>
<evidence type="ECO:0000256" key="1">
    <source>
        <dbReference type="ARBA" id="ARBA00004123"/>
    </source>
</evidence>
<dbReference type="PANTHER" id="PTHR23081:SF36">
    <property type="entry name" value="RNA POLYMERASE II SUBUNIT A C-TERMINAL DOMAIN PHOSPHATASE"/>
    <property type="match status" value="1"/>
</dbReference>
<feature type="compositionally biased region" description="Acidic residues" evidence="7">
    <location>
        <begin position="677"/>
        <end position="690"/>
    </location>
</feature>
<comment type="caution">
    <text evidence="10">The sequence shown here is derived from an EMBL/GenBank/DDBJ whole genome shotgun (WGS) entry which is preliminary data.</text>
</comment>
<feature type="compositionally biased region" description="Basic and acidic residues" evidence="7">
    <location>
        <begin position="466"/>
        <end position="477"/>
    </location>
</feature>
<dbReference type="CDD" id="cd17729">
    <property type="entry name" value="BRCT_CTDP1"/>
    <property type="match status" value="1"/>
</dbReference>
<dbReference type="Proteomes" id="UP000269276">
    <property type="component" value="Unassembled WGS sequence"/>
</dbReference>
<dbReference type="InterPro" id="IPR001357">
    <property type="entry name" value="BRCT_dom"/>
</dbReference>
<feature type="region of interest" description="Disordered" evidence="7">
    <location>
        <begin position="446"/>
        <end position="477"/>
    </location>
</feature>
<feature type="region of interest" description="Disordered" evidence="7">
    <location>
        <begin position="719"/>
        <end position="885"/>
    </location>
</feature>
<dbReference type="Gene3D" id="3.40.50.10190">
    <property type="entry name" value="BRCT domain"/>
    <property type="match status" value="1"/>
</dbReference>
<evidence type="ECO:0000259" key="9">
    <source>
        <dbReference type="PROSITE" id="PS50969"/>
    </source>
</evidence>
<dbReference type="PROSITE" id="PS50969">
    <property type="entry name" value="FCP1"/>
    <property type="match status" value="1"/>
</dbReference>
<dbReference type="InterPro" id="IPR004274">
    <property type="entry name" value="FCP1_dom"/>
</dbReference>
<dbReference type="VEuPathDB" id="FungiDB:BTJ68_05387"/>
<dbReference type="InterPro" id="IPR011947">
    <property type="entry name" value="FCP1_euk"/>
</dbReference>
<dbReference type="GO" id="GO:0005634">
    <property type="term" value="C:nucleus"/>
    <property type="evidence" value="ECO:0007669"/>
    <property type="project" value="UniProtKB-SubCell"/>
</dbReference>
<comment type="function">
    <text evidence="6">This promotes the activity of RNA polymerase II.</text>
</comment>
<dbReference type="PROSITE" id="PS50172">
    <property type="entry name" value="BRCT"/>
    <property type="match status" value="1"/>
</dbReference>
<dbReference type="EMBL" id="QWIP01000351">
    <property type="protein sequence ID" value="RMY65508.1"/>
    <property type="molecule type" value="Genomic_DNA"/>
</dbReference>
<organism evidence="10 11">
    <name type="scientific">Hortaea werneckii</name>
    <name type="common">Black yeast</name>
    <name type="synonym">Cladosporium werneckii</name>
    <dbReference type="NCBI Taxonomy" id="91943"/>
    <lineage>
        <taxon>Eukaryota</taxon>
        <taxon>Fungi</taxon>
        <taxon>Dikarya</taxon>
        <taxon>Ascomycota</taxon>
        <taxon>Pezizomycotina</taxon>
        <taxon>Dothideomycetes</taxon>
        <taxon>Dothideomycetidae</taxon>
        <taxon>Mycosphaerellales</taxon>
        <taxon>Teratosphaeriaceae</taxon>
        <taxon>Hortaea</taxon>
    </lineage>
</organism>
<dbReference type="GO" id="GO:0008420">
    <property type="term" value="F:RNA polymerase II CTD heptapeptide repeat phosphatase activity"/>
    <property type="evidence" value="ECO:0007669"/>
    <property type="project" value="UniProtKB-UniRule"/>
</dbReference>
<evidence type="ECO:0000256" key="4">
    <source>
        <dbReference type="ARBA" id="ARBA00047761"/>
    </source>
</evidence>
<protein>
    <recommendedName>
        <fullName evidence="6">RNA polymerase II subunit A C-terminal domain phosphatase</fullName>
        <ecNumber evidence="6">3.1.3.16</ecNumber>
    </recommendedName>
</protein>
<dbReference type="InterPro" id="IPR036420">
    <property type="entry name" value="BRCT_dom_sf"/>
</dbReference>
<dbReference type="InterPro" id="IPR023214">
    <property type="entry name" value="HAD_sf"/>
</dbReference>
<evidence type="ECO:0000313" key="10">
    <source>
        <dbReference type="EMBL" id="RMY65508.1"/>
    </source>
</evidence>
<comment type="subcellular location">
    <subcellularLocation>
        <location evidence="1 6">Nucleus</location>
    </subcellularLocation>
</comment>
<keyword evidence="2 6" id="KW-0378">Hydrolase</keyword>
<dbReference type="OrthoDB" id="10249888at2759"/>
<dbReference type="SUPFAM" id="SSF52113">
    <property type="entry name" value="BRCT domain"/>
    <property type="match status" value="1"/>
</dbReference>
<feature type="region of interest" description="Disordered" evidence="7">
    <location>
        <begin position="653"/>
        <end position="705"/>
    </location>
</feature>
<evidence type="ECO:0000256" key="5">
    <source>
        <dbReference type="ARBA" id="ARBA00048336"/>
    </source>
</evidence>
<comment type="catalytic activity">
    <reaction evidence="4 6">
        <text>O-phospho-L-seryl-[protein] + H2O = L-seryl-[protein] + phosphate</text>
        <dbReference type="Rhea" id="RHEA:20629"/>
        <dbReference type="Rhea" id="RHEA-COMP:9863"/>
        <dbReference type="Rhea" id="RHEA-COMP:11604"/>
        <dbReference type="ChEBI" id="CHEBI:15377"/>
        <dbReference type="ChEBI" id="CHEBI:29999"/>
        <dbReference type="ChEBI" id="CHEBI:43474"/>
        <dbReference type="ChEBI" id="CHEBI:83421"/>
        <dbReference type="EC" id="3.1.3.16"/>
    </reaction>
</comment>
<feature type="compositionally biased region" description="Basic and acidic residues" evidence="7">
    <location>
        <begin position="696"/>
        <end position="705"/>
    </location>
</feature>
<dbReference type="AlphaFoldDB" id="A0A3M7DMB0"/>
<evidence type="ECO:0000256" key="7">
    <source>
        <dbReference type="SAM" id="MobiDB-lite"/>
    </source>
</evidence>
<feature type="domain" description="FCP1 homology" evidence="9">
    <location>
        <begin position="168"/>
        <end position="347"/>
    </location>
</feature>
<gene>
    <name evidence="10" type="ORF">D0863_09068</name>
</gene>
<dbReference type="SUPFAM" id="SSF56784">
    <property type="entry name" value="HAD-like"/>
    <property type="match status" value="1"/>
</dbReference>
<dbReference type="FunFam" id="3.40.50.1000:FF:000142">
    <property type="entry name" value="Similar to FCP1-like phosphatase"/>
    <property type="match status" value="1"/>
</dbReference>
<feature type="compositionally biased region" description="Low complexity" evidence="7">
    <location>
        <begin position="362"/>
        <end position="389"/>
    </location>
</feature>
<feature type="compositionally biased region" description="Low complexity" evidence="7">
    <location>
        <begin position="452"/>
        <end position="461"/>
    </location>
</feature>
<dbReference type="Gene3D" id="1.10.287.10">
    <property type="entry name" value="S15/NS1, RNA-binding"/>
    <property type="match status" value="1"/>
</dbReference>
<feature type="region of interest" description="Disordered" evidence="7">
    <location>
        <begin position="338"/>
        <end position="398"/>
    </location>
</feature>
<feature type="domain" description="BRCT" evidence="8">
    <location>
        <begin position="554"/>
        <end position="649"/>
    </location>
</feature>
<reference evidence="10 11" key="1">
    <citation type="journal article" date="2018" name="BMC Genomics">
        <title>Genomic evidence for intraspecific hybridization in a clonal and extremely halotolerant yeast.</title>
        <authorList>
            <person name="Gostincar C."/>
            <person name="Stajich J.E."/>
            <person name="Zupancic J."/>
            <person name="Zalar P."/>
            <person name="Gunde-Cimerman N."/>
        </authorList>
    </citation>
    <scope>NUCLEOTIDE SEQUENCE [LARGE SCALE GENOMIC DNA]</scope>
    <source>
        <strain evidence="10 11">EXF-2682</strain>
    </source>
</reference>
<dbReference type="NCBIfam" id="TIGR02250">
    <property type="entry name" value="FCP1_euk"/>
    <property type="match status" value="1"/>
</dbReference>
<feature type="compositionally biased region" description="Basic and acidic residues" evidence="7">
    <location>
        <begin position="340"/>
        <end position="361"/>
    </location>
</feature>
<name>A0A3M7DMB0_HORWE</name>